<proteinExistence type="predicted"/>
<dbReference type="EMBL" id="JBEWZI010000005">
    <property type="protein sequence ID" value="MET7013880.1"/>
    <property type="molecule type" value="Genomic_DNA"/>
</dbReference>
<name>A0ABV2TIY8_9RHOO</name>
<organism evidence="1 2">
    <name type="scientific">Uliginosibacterium flavum</name>
    <dbReference type="NCBI Taxonomy" id="1396831"/>
    <lineage>
        <taxon>Bacteria</taxon>
        <taxon>Pseudomonadati</taxon>
        <taxon>Pseudomonadota</taxon>
        <taxon>Betaproteobacteria</taxon>
        <taxon>Rhodocyclales</taxon>
        <taxon>Zoogloeaceae</taxon>
        <taxon>Uliginosibacterium</taxon>
    </lineage>
</organism>
<dbReference type="RefSeq" id="WP_354600342.1">
    <property type="nucleotide sequence ID" value="NZ_JBEWZI010000005.1"/>
</dbReference>
<accession>A0ABV2TIY8</accession>
<gene>
    <name evidence="1" type="ORF">ABXR19_06745</name>
</gene>
<dbReference type="Proteomes" id="UP001549691">
    <property type="component" value="Unassembled WGS sequence"/>
</dbReference>
<evidence type="ECO:0000313" key="2">
    <source>
        <dbReference type="Proteomes" id="UP001549691"/>
    </source>
</evidence>
<evidence type="ECO:0000313" key="1">
    <source>
        <dbReference type="EMBL" id="MET7013880.1"/>
    </source>
</evidence>
<protein>
    <submittedName>
        <fullName evidence="1">Uncharacterized protein</fullName>
    </submittedName>
</protein>
<sequence>MPDISNSPNAPRLILCHKQMSSARLRFLSFTHGLLAFDPLPSASRISIGLPHTRIQAHPAAWARYTTDRLGMDASDLRVETDFHAEASLRFGGVHIPILLACFTSIDPPFEMAKQHGARFIAITEAQGATTQELALLRLAYEHLIG</sequence>
<keyword evidence="2" id="KW-1185">Reference proteome</keyword>
<reference evidence="1 2" key="1">
    <citation type="submission" date="2024-07" db="EMBL/GenBank/DDBJ databases">
        <title>Uliginosibacterium flavum JJ3220;KACC:17644.</title>
        <authorList>
            <person name="Kim M.K."/>
        </authorList>
    </citation>
    <scope>NUCLEOTIDE SEQUENCE [LARGE SCALE GENOMIC DNA]</scope>
    <source>
        <strain evidence="1 2">KACC:17644</strain>
    </source>
</reference>
<comment type="caution">
    <text evidence="1">The sequence shown here is derived from an EMBL/GenBank/DDBJ whole genome shotgun (WGS) entry which is preliminary data.</text>
</comment>